<keyword evidence="2" id="KW-1278">Translocase</keyword>
<feature type="domain" description="NqrA second alpha/beta" evidence="10">
    <location>
        <begin position="116"/>
        <end position="258"/>
    </location>
</feature>
<dbReference type="EMBL" id="UINC01001464">
    <property type="protein sequence ID" value="SUZ81356.1"/>
    <property type="molecule type" value="Genomic_DNA"/>
</dbReference>
<organism evidence="11">
    <name type="scientific">marine metagenome</name>
    <dbReference type="NCBI Taxonomy" id="408172"/>
    <lineage>
        <taxon>unclassified sequences</taxon>
        <taxon>metagenomes</taxon>
        <taxon>ecological metagenomes</taxon>
    </lineage>
</organism>
<evidence type="ECO:0000313" key="11">
    <source>
        <dbReference type="EMBL" id="SUZ81356.1"/>
    </source>
</evidence>
<evidence type="ECO:0000256" key="4">
    <source>
        <dbReference type="ARBA" id="ARBA00023053"/>
    </source>
</evidence>
<evidence type="ECO:0000256" key="3">
    <source>
        <dbReference type="ARBA" id="ARBA00023027"/>
    </source>
</evidence>
<accession>A0A381QPQ5</accession>
<dbReference type="GO" id="GO:0006814">
    <property type="term" value="P:sodium ion transport"/>
    <property type="evidence" value="ECO:0007669"/>
    <property type="project" value="UniProtKB-KW"/>
</dbReference>
<dbReference type="Pfam" id="PF24836">
    <property type="entry name" value="NQRA_2nd"/>
    <property type="match status" value="1"/>
</dbReference>
<reference evidence="11" key="1">
    <citation type="submission" date="2018-05" db="EMBL/GenBank/DDBJ databases">
        <authorList>
            <person name="Lanie J.A."/>
            <person name="Ng W.-L."/>
            <person name="Kazmierczak K.M."/>
            <person name="Andrzejewski T.M."/>
            <person name="Davidsen T.M."/>
            <person name="Wayne K.J."/>
            <person name="Tettelin H."/>
            <person name="Glass J.I."/>
            <person name="Rusch D."/>
            <person name="Podicherti R."/>
            <person name="Tsui H.-C.T."/>
            <person name="Winkler M.E."/>
        </authorList>
    </citation>
    <scope>NUCLEOTIDE SEQUENCE</scope>
</reference>
<evidence type="ECO:0000256" key="7">
    <source>
        <dbReference type="ARBA" id="ARBA00023201"/>
    </source>
</evidence>
<keyword evidence="3" id="KW-0520">NAD</keyword>
<dbReference type="InterPro" id="IPR008703">
    <property type="entry name" value="NqrA"/>
</dbReference>
<evidence type="ECO:0000256" key="5">
    <source>
        <dbReference type="ARBA" id="ARBA00023065"/>
    </source>
</evidence>
<name>A0A381QPQ5_9ZZZZ</name>
<dbReference type="InterPro" id="IPR022615">
    <property type="entry name" value="NqrA_C_domain"/>
</dbReference>
<evidence type="ECO:0000256" key="1">
    <source>
        <dbReference type="ARBA" id="ARBA00022448"/>
    </source>
</evidence>
<sequence length="450" mass="50064">MKKIRKGLDIPISGSPEHKITDFKTPRSVGLVGSDFHGLKPLMLVNEGDRVKIGQPIFEDKKNPGVIFTSPGGGVVESINRGEKRVLQSVVIELDKNEEEISFSSIQTDDLSNQTSASIRKNLIQSGLWTSFRTRPFSKIPTIDSEPKSIFINCMDTNPLSIDPELIISNHLDDFELGLSAIRLLSGNPVHLCIKKDSSLTFKQEENTHEHVFYGPHPSGLVGTHMHFISPASIDNINWHISYSDVILIGSFFSEGKIPTSKYICLSGPKIENPRIISTRIGACIDEICAGELSQSENRVVSGSVINGREAIGPYAYIGRYHNQICAIEEPNSSDRELFDWALLGWQRYSKLGLFISSLIKNKKFNIKARMYGPDRAILPLGVYEEVFPLNLLITPLLRGLAVGDTQELQSLGVLELDEEDLALCSFVCPSKYDFGYLLRERLTTIEVEG</sequence>
<evidence type="ECO:0000259" key="10">
    <source>
        <dbReference type="Pfam" id="PF24836"/>
    </source>
</evidence>
<keyword evidence="5" id="KW-0406">Ion transport</keyword>
<dbReference type="NCBIfam" id="TIGR01936">
    <property type="entry name" value="nqrA"/>
    <property type="match status" value="1"/>
</dbReference>
<evidence type="ECO:0000256" key="2">
    <source>
        <dbReference type="ARBA" id="ARBA00022967"/>
    </source>
</evidence>
<protein>
    <submittedName>
        <fullName evidence="11">Uncharacterized protein</fullName>
    </submittedName>
</protein>
<feature type="domain" description="NqrA N-terminal barrel-sandwich hybrid" evidence="8">
    <location>
        <begin position="3"/>
        <end position="95"/>
    </location>
</feature>
<feature type="domain" description="Na(+)-translocating NADH-quinone reductase subunit A C-terminal" evidence="9">
    <location>
        <begin position="264"/>
        <end position="311"/>
    </location>
</feature>
<dbReference type="NCBIfam" id="NF003759">
    <property type="entry name" value="PRK05352.1-2"/>
    <property type="match status" value="1"/>
</dbReference>
<evidence type="ECO:0000259" key="9">
    <source>
        <dbReference type="Pfam" id="PF11973"/>
    </source>
</evidence>
<dbReference type="Pfam" id="PF05896">
    <property type="entry name" value="NQRA_N"/>
    <property type="match status" value="1"/>
</dbReference>
<keyword evidence="1" id="KW-0813">Transport</keyword>
<dbReference type="PANTHER" id="PTHR37839:SF1">
    <property type="entry name" value="NA(+)-TRANSLOCATING NADH-QUINONE REDUCTASE SUBUNIT A"/>
    <property type="match status" value="1"/>
</dbReference>
<dbReference type="PANTHER" id="PTHR37839">
    <property type="entry name" value="NA(+)-TRANSLOCATING NADH-QUINONE REDUCTASE SUBUNIT A"/>
    <property type="match status" value="1"/>
</dbReference>
<evidence type="ECO:0000259" key="8">
    <source>
        <dbReference type="Pfam" id="PF05896"/>
    </source>
</evidence>
<keyword evidence="6" id="KW-0830">Ubiquinone</keyword>
<proteinExistence type="inferred from homology"/>
<dbReference type="HAMAP" id="MF_00425">
    <property type="entry name" value="NqrA"/>
    <property type="match status" value="1"/>
</dbReference>
<dbReference type="InterPro" id="IPR056148">
    <property type="entry name" value="NQRA_2nd"/>
</dbReference>
<dbReference type="GO" id="GO:0016655">
    <property type="term" value="F:oxidoreductase activity, acting on NAD(P)H, quinone or similar compound as acceptor"/>
    <property type="evidence" value="ECO:0007669"/>
    <property type="project" value="InterPro"/>
</dbReference>
<evidence type="ECO:0000256" key="6">
    <source>
        <dbReference type="ARBA" id="ARBA00023075"/>
    </source>
</evidence>
<keyword evidence="7" id="KW-0739">Sodium transport</keyword>
<gene>
    <name evidence="11" type="ORF">METZ01_LOCUS34210</name>
</gene>
<dbReference type="AlphaFoldDB" id="A0A381QPQ5"/>
<dbReference type="Pfam" id="PF11973">
    <property type="entry name" value="NQRA_SLBB"/>
    <property type="match status" value="1"/>
</dbReference>
<dbReference type="InterPro" id="IPR056147">
    <property type="entry name" value="NQRA_N"/>
</dbReference>
<keyword evidence="4" id="KW-0915">Sodium</keyword>